<proteinExistence type="predicted"/>
<keyword evidence="3" id="KW-1185">Reference proteome</keyword>
<feature type="region of interest" description="Disordered" evidence="1">
    <location>
        <begin position="66"/>
        <end position="100"/>
    </location>
</feature>
<feature type="compositionally biased region" description="Basic and acidic residues" evidence="1">
    <location>
        <begin position="8"/>
        <end position="27"/>
    </location>
</feature>
<gene>
    <name evidence="2" type="ORF">DFL_007899</name>
</gene>
<dbReference type="OrthoDB" id="5275938at2759"/>
<dbReference type="Proteomes" id="UP000283090">
    <property type="component" value="Unassembled WGS sequence"/>
</dbReference>
<feature type="region of interest" description="Disordered" evidence="1">
    <location>
        <begin position="1"/>
        <end position="27"/>
    </location>
</feature>
<organism evidence="2 3">
    <name type="scientific">Arthrobotrys flagrans</name>
    <name type="common">Nematode-trapping fungus</name>
    <name type="synonym">Trichothecium flagrans</name>
    <dbReference type="NCBI Taxonomy" id="97331"/>
    <lineage>
        <taxon>Eukaryota</taxon>
        <taxon>Fungi</taxon>
        <taxon>Dikarya</taxon>
        <taxon>Ascomycota</taxon>
        <taxon>Pezizomycotina</taxon>
        <taxon>Orbiliomycetes</taxon>
        <taxon>Orbiliales</taxon>
        <taxon>Orbiliaceae</taxon>
        <taxon>Arthrobotrys</taxon>
    </lineage>
</organism>
<evidence type="ECO:0000256" key="1">
    <source>
        <dbReference type="SAM" id="MobiDB-lite"/>
    </source>
</evidence>
<comment type="caution">
    <text evidence="2">The sequence shown here is derived from an EMBL/GenBank/DDBJ whole genome shotgun (WGS) entry which is preliminary data.</text>
</comment>
<dbReference type="VEuPathDB" id="FungiDB:DFL_007899"/>
<dbReference type="RefSeq" id="XP_067489057.1">
    <property type="nucleotide sequence ID" value="XM_067637550.1"/>
</dbReference>
<evidence type="ECO:0000313" key="2">
    <source>
        <dbReference type="EMBL" id="RVD83513.1"/>
    </source>
</evidence>
<name>A0A436ZXS8_ARTFL</name>
<feature type="compositionally biased region" description="Basic and acidic residues" evidence="1">
    <location>
        <begin position="83"/>
        <end position="93"/>
    </location>
</feature>
<dbReference type="AlphaFoldDB" id="A0A436ZXS8"/>
<dbReference type="EMBL" id="SAEB01000009">
    <property type="protein sequence ID" value="RVD83513.1"/>
    <property type="molecule type" value="Genomic_DNA"/>
</dbReference>
<evidence type="ECO:0008006" key="4">
    <source>
        <dbReference type="Google" id="ProtNLM"/>
    </source>
</evidence>
<reference evidence="2 3" key="1">
    <citation type="submission" date="2019-01" db="EMBL/GenBank/DDBJ databases">
        <title>Intercellular communication is required for trap formation in the nematode-trapping fungus Duddingtonia flagrans.</title>
        <authorList>
            <person name="Youssar L."/>
            <person name="Wernet V."/>
            <person name="Hensel N."/>
            <person name="Hildebrandt H.-G."/>
            <person name="Fischer R."/>
        </authorList>
    </citation>
    <scope>NUCLEOTIDE SEQUENCE [LARGE SCALE GENOMIC DNA]</scope>
    <source>
        <strain evidence="2 3">CBS H-5679</strain>
    </source>
</reference>
<dbReference type="GeneID" id="93590210"/>
<protein>
    <recommendedName>
        <fullName evidence="4">BTB domain-containing protein</fullName>
    </recommendedName>
</protein>
<sequence length="406" mass="45254">MAKKNRRRDLGRINKTDDIGIESREEVPAPPKINLLSVLPFFYEYIPSRTPSQSEADDNSIIAEETTTNASLHGPSSPLKPATDTHHIDRDGDSNEADSDSVITTLTEDYNLTVIVKDKSDGKIFKFRVSKDVLSISSPVLKSLIGVNIPPQGTSSCDDDSDRKAGEPVKTGQTLFLEGHPSAFHAILSIVHFALDKKALLSIGFETFTEIALLVEKYEWGRAIQPWSDIWLKKFERYALRPGYENWLYIAKVFDTTKNVERLIALLGRQCASYNGACFSRRYKTHGRLSGDFWNHQVVKTDLWPNGIKNRIMVSRARRIEDLTSSLLTLVQALGSTGNSRYDEFLCSSGLCRGLAYGSLLRSLHANGLGLSTLSENAALWTGSAAELQEKGPQDVSMITEWCERH</sequence>
<accession>A0A436ZXS8</accession>
<evidence type="ECO:0000313" key="3">
    <source>
        <dbReference type="Proteomes" id="UP000283090"/>
    </source>
</evidence>